<gene>
    <name evidence="1" type="ORF">JOC58_001595</name>
</gene>
<evidence type="ECO:0000313" key="2">
    <source>
        <dbReference type="Proteomes" id="UP001185028"/>
    </source>
</evidence>
<evidence type="ECO:0000313" key="1">
    <source>
        <dbReference type="EMBL" id="MDR6243702.1"/>
    </source>
</evidence>
<keyword evidence="2" id="KW-1185">Reference proteome</keyword>
<proteinExistence type="predicted"/>
<dbReference type="Pfam" id="PF11337">
    <property type="entry name" value="DUF3139"/>
    <property type="match status" value="1"/>
</dbReference>
<dbReference type="EMBL" id="JAVDQH010000005">
    <property type="protein sequence ID" value="MDR6243702.1"/>
    <property type="molecule type" value="Genomic_DNA"/>
</dbReference>
<reference evidence="1 2" key="1">
    <citation type="submission" date="2023-07" db="EMBL/GenBank/DDBJ databases">
        <title>Genomic Encyclopedia of Type Strains, Phase IV (KMG-IV): sequencing the most valuable type-strain genomes for metagenomic binning, comparative biology and taxonomic classification.</title>
        <authorList>
            <person name="Goeker M."/>
        </authorList>
    </citation>
    <scope>NUCLEOTIDE SEQUENCE [LARGE SCALE GENOMIC DNA]</scope>
    <source>
        <strain evidence="1 2">DSM 22170</strain>
    </source>
</reference>
<sequence length="109" mass="12820">MKKRWWIMILLLMVVIISFAGIQMKINHLKEGLTDYLVQQQNIEASNILSIDTKIGKLPTFPMYVTFKDEPDRTYTYTDRGVGQWTQIFPNEDVIQKGGQFKHWEGVRK</sequence>
<dbReference type="RefSeq" id="WP_188776903.1">
    <property type="nucleotide sequence ID" value="NZ_BMMB01000008.1"/>
</dbReference>
<protein>
    <recommendedName>
        <fullName evidence="3">DUF3139 domain-containing protein</fullName>
    </recommendedName>
</protein>
<dbReference type="Proteomes" id="UP001185028">
    <property type="component" value="Unassembled WGS sequence"/>
</dbReference>
<accession>A0ABU1IZD9</accession>
<organism evidence="1 2">
    <name type="scientific">Paenibacillus hunanensis</name>
    <dbReference type="NCBI Taxonomy" id="539262"/>
    <lineage>
        <taxon>Bacteria</taxon>
        <taxon>Bacillati</taxon>
        <taxon>Bacillota</taxon>
        <taxon>Bacilli</taxon>
        <taxon>Bacillales</taxon>
        <taxon>Paenibacillaceae</taxon>
        <taxon>Paenibacillus</taxon>
    </lineage>
</organism>
<comment type="caution">
    <text evidence="1">The sequence shown here is derived from an EMBL/GenBank/DDBJ whole genome shotgun (WGS) entry which is preliminary data.</text>
</comment>
<name>A0ABU1IZD9_9BACL</name>
<evidence type="ECO:0008006" key="3">
    <source>
        <dbReference type="Google" id="ProtNLM"/>
    </source>
</evidence>
<dbReference type="InterPro" id="IPR021486">
    <property type="entry name" value="DUF3139"/>
</dbReference>